<dbReference type="Proteomes" id="UP000694308">
    <property type="component" value="Unassembled WGS sequence"/>
</dbReference>
<gene>
    <name evidence="1" type="ORF">I6U48_18240</name>
</gene>
<sequence>MSMFTNKKSAEEVKKFIESRNNSKERAERVSPIYEAGNQYYEYLRESKKGNANDCDHCTAFMMF</sequence>
<name>A0A949U028_9CLOT</name>
<organism evidence="1 2">
    <name type="scientific">Clostridium thailandense</name>
    <dbReference type="NCBI Taxonomy" id="2794346"/>
    <lineage>
        <taxon>Bacteria</taxon>
        <taxon>Bacillati</taxon>
        <taxon>Bacillota</taxon>
        <taxon>Clostridia</taxon>
        <taxon>Eubacteriales</taxon>
        <taxon>Clostridiaceae</taxon>
        <taxon>Clostridium</taxon>
    </lineage>
</organism>
<evidence type="ECO:0000313" key="1">
    <source>
        <dbReference type="EMBL" id="MBV7274840.1"/>
    </source>
</evidence>
<dbReference type="RefSeq" id="WP_218321898.1">
    <property type="nucleotide sequence ID" value="NZ_JAEEGC010000099.1"/>
</dbReference>
<dbReference type="AlphaFoldDB" id="A0A949U028"/>
<dbReference type="EMBL" id="JAEEGC010000099">
    <property type="protein sequence ID" value="MBV7274840.1"/>
    <property type="molecule type" value="Genomic_DNA"/>
</dbReference>
<protein>
    <submittedName>
        <fullName evidence="1">Uncharacterized protein</fullName>
    </submittedName>
</protein>
<comment type="caution">
    <text evidence="1">The sequence shown here is derived from an EMBL/GenBank/DDBJ whole genome shotgun (WGS) entry which is preliminary data.</text>
</comment>
<accession>A0A949U028</accession>
<evidence type="ECO:0000313" key="2">
    <source>
        <dbReference type="Proteomes" id="UP000694308"/>
    </source>
</evidence>
<proteinExistence type="predicted"/>
<reference evidence="1" key="1">
    <citation type="submission" date="2020-12" db="EMBL/GenBank/DDBJ databases">
        <title>Clostridium thailandense sp. nov., a novel acetogenic bacterium isolated from peat land soil in Thailand.</title>
        <authorList>
            <person name="Chaikitkaew S."/>
            <person name="Birkeland N.K."/>
        </authorList>
    </citation>
    <scope>NUCLEOTIDE SEQUENCE</scope>
    <source>
        <strain evidence="1">PL3</strain>
    </source>
</reference>
<keyword evidence="2" id="KW-1185">Reference proteome</keyword>